<dbReference type="Gene3D" id="3.40.640.10">
    <property type="entry name" value="Type I PLP-dependent aspartate aminotransferase-like (Major domain)"/>
    <property type="match status" value="1"/>
</dbReference>
<comment type="cofactor">
    <cofactor evidence="1 7">
        <name>pyridoxal 5'-phosphate</name>
        <dbReference type="ChEBI" id="CHEBI:597326"/>
    </cofactor>
</comment>
<dbReference type="InterPro" id="IPR050106">
    <property type="entry name" value="HistidinolP_aminotransfase"/>
</dbReference>
<comment type="similarity">
    <text evidence="7">Belongs to the class-II pyridoxal-phosphate-dependent aminotransferase family. Histidinol-phosphate aminotransferase subfamily.</text>
</comment>
<dbReference type="InterPro" id="IPR015422">
    <property type="entry name" value="PyrdxlP-dep_Trfase_small"/>
</dbReference>
<evidence type="ECO:0000256" key="4">
    <source>
        <dbReference type="ARBA" id="ARBA00022679"/>
    </source>
</evidence>
<dbReference type="InterPro" id="IPR015424">
    <property type="entry name" value="PyrdxlP-dep_Trfase"/>
</dbReference>
<evidence type="ECO:0000256" key="5">
    <source>
        <dbReference type="ARBA" id="ARBA00022898"/>
    </source>
</evidence>
<organism evidence="9 10">
    <name type="scientific">Ligilactobacillus ubinensis</name>
    <dbReference type="NCBI Taxonomy" id="2876789"/>
    <lineage>
        <taxon>Bacteria</taxon>
        <taxon>Bacillati</taxon>
        <taxon>Bacillota</taxon>
        <taxon>Bacilli</taxon>
        <taxon>Lactobacillales</taxon>
        <taxon>Lactobacillaceae</taxon>
        <taxon>Ligilactobacillus</taxon>
    </lineage>
</organism>
<dbReference type="GO" id="GO:0030170">
    <property type="term" value="F:pyridoxal phosphate binding"/>
    <property type="evidence" value="ECO:0007669"/>
    <property type="project" value="InterPro"/>
</dbReference>
<dbReference type="AlphaFoldDB" id="A0A9X2FQF3"/>
<gene>
    <name evidence="7 9" type="primary">hisC</name>
    <name evidence="9" type="ORF">LB941_10075</name>
</gene>
<reference evidence="9 10" key="1">
    <citation type="journal article" date="2023" name="Int. J. Syst. Evol. Microbiol.">
        <title>Ligilactobacillus ubinensis sp. nov., a novel species isolated from the wild ferment of a durian fruit (Durio zibethinus).</title>
        <authorList>
            <person name="Heng Y.C."/>
            <person name="Menon N."/>
            <person name="Chen B."/>
            <person name="Loo B.Z.L."/>
            <person name="Wong G.W.J."/>
            <person name="Lim A.C.H."/>
            <person name="Silvaraju S."/>
            <person name="Kittelmann S."/>
        </authorList>
    </citation>
    <scope>NUCLEOTIDE SEQUENCE [LARGE SCALE GENOMIC DNA]</scope>
    <source>
        <strain evidence="9 10">WILCCON 0076</strain>
    </source>
</reference>
<dbReference type="NCBIfam" id="TIGR01141">
    <property type="entry name" value="hisC"/>
    <property type="match status" value="1"/>
</dbReference>
<evidence type="ECO:0000256" key="3">
    <source>
        <dbReference type="ARBA" id="ARBA00022576"/>
    </source>
</evidence>
<protein>
    <recommendedName>
        <fullName evidence="7">Histidinol-phosphate aminotransferase</fullName>
        <ecNumber evidence="7">2.6.1.9</ecNumber>
    </recommendedName>
    <alternativeName>
        <fullName evidence="7">Imidazole acetol-phosphate transaminase</fullName>
    </alternativeName>
</protein>
<evidence type="ECO:0000313" key="10">
    <source>
        <dbReference type="Proteomes" id="UP001139006"/>
    </source>
</evidence>
<name>A0A9X2FQF3_9LACO</name>
<evidence type="ECO:0000259" key="8">
    <source>
        <dbReference type="Pfam" id="PF00155"/>
    </source>
</evidence>
<comment type="catalytic activity">
    <reaction evidence="7">
        <text>L-histidinol phosphate + 2-oxoglutarate = 3-(imidazol-4-yl)-2-oxopropyl phosphate + L-glutamate</text>
        <dbReference type="Rhea" id="RHEA:23744"/>
        <dbReference type="ChEBI" id="CHEBI:16810"/>
        <dbReference type="ChEBI" id="CHEBI:29985"/>
        <dbReference type="ChEBI" id="CHEBI:57766"/>
        <dbReference type="ChEBI" id="CHEBI:57980"/>
        <dbReference type="EC" id="2.6.1.9"/>
    </reaction>
</comment>
<comment type="pathway">
    <text evidence="7">Amino-acid biosynthesis; L-histidine biosynthesis; L-histidine from 5-phospho-alpha-D-ribose 1-diphosphate: step 7/9.</text>
</comment>
<keyword evidence="4 7" id="KW-0808">Transferase</keyword>
<dbReference type="Pfam" id="PF00155">
    <property type="entry name" value="Aminotran_1_2"/>
    <property type="match status" value="1"/>
</dbReference>
<dbReference type="InterPro" id="IPR005861">
    <property type="entry name" value="HisP_aminotrans"/>
</dbReference>
<feature type="modified residue" description="N6-(pyridoxal phosphate)lysine" evidence="7">
    <location>
        <position position="223"/>
    </location>
</feature>
<dbReference type="EC" id="2.6.1.9" evidence="7"/>
<dbReference type="PANTHER" id="PTHR43643:SF3">
    <property type="entry name" value="HISTIDINOL-PHOSPHATE AMINOTRANSFERASE"/>
    <property type="match status" value="1"/>
</dbReference>
<proteinExistence type="inferred from homology"/>
<dbReference type="HAMAP" id="MF_01023">
    <property type="entry name" value="HisC_aminotrans_2"/>
    <property type="match status" value="1"/>
</dbReference>
<dbReference type="CDD" id="cd00609">
    <property type="entry name" value="AAT_like"/>
    <property type="match status" value="1"/>
</dbReference>
<evidence type="ECO:0000256" key="2">
    <source>
        <dbReference type="ARBA" id="ARBA00011738"/>
    </source>
</evidence>
<evidence type="ECO:0000256" key="1">
    <source>
        <dbReference type="ARBA" id="ARBA00001933"/>
    </source>
</evidence>
<dbReference type="Proteomes" id="UP001139006">
    <property type="component" value="Unassembled WGS sequence"/>
</dbReference>
<dbReference type="RefSeq" id="WP_253361793.1">
    <property type="nucleotide sequence ID" value="NZ_JAIULA010000023.1"/>
</dbReference>
<keyword evidence="6 7" id="KW-0368">Histidine biosynthesis</keyword>
<comment type="subunit">
    <text evidence="2 7">Homodimer.</text>
</comment>
<accession>A0A9X2FQF3</accession>
<dbReference type="InterPro" id="IPR004839">
    <property type="entry name" value="Aminotransferase_I/II_large"/>
</dbReference>
<dbReference type="Gene3D" id="3.90.1150.10">
    <property type="entry name" value="Aspartate Aminotransferase, domain 1"/>
    <property type="match status" value="1"/>
</dbReference>
<dbReference type="GO" id="GO:0000105">
    <property type="term" value="P:L-histidine biosynthetic process"/>
    <property type="evidence" value="ECO:0007669"/>
    <property type="project" value="UniProtKB-UniRule"/>
</dbReference>
<keyword evidence="5 7" id="KW-0663">Pyridoxal phosphate</keyword>
<evidence type="ECO:0000256" key="6">
    <source>
        <dbReference type="ARBA" id="ARBA00023102"/>
    </source>
</evidence>
<evidence type="ECO:0000256" key="7">
    <source>
        <dbReference type="HAMAP-Rule" id="MF_01023"/>
    </source>
</evidence>
<feature type="domain" description="Aminotransferase class I/classII large" evidence="8">
    <location>
        <begin position="28"/>
        <end position="345"/>
    </location>
</feature>
<dbReference type="InterPro" id="IPR015421">
    <property type="entry name" value="PyrdxlP-dep_Trfase_major"/>
</dbReference>
<sequence length="358" mass="41050">MKESIQRLNSYIPEEPLEKVKQKYNLTHLVRLSANENPFGTSPTVKDAVVKWSFEESNRYPDSYASELRDLIMKKTGVPKEQLVFGSGLDEILELLSRTFLEKDDEILVAGPTFSEYALHAKIEGAKVVNIPVLADTGHYDLDKFLDNITAKTKLIWLCNPNNPTGVYESKKNIRDFIEQVPKTALVLIDEAYIDYVTDESIPTNFELLSQFENVAVLRTFSKVYGLANYRVGYIAMAPKLAEYLQTIRLPYNLNSLAQTAAISAFKDQKFVQYSVQKNAEEREKWEEFLQVNGIKFFHSQANFIYFKYFDADKLADKLLQNGFQVRRGLQKNWLRVTIGKNSDNVAIQKIIASDLNR</sequence>
<keyword evidence="3 7" id="KW-0032">Aminotransferase</keyword>
<dbReference type="EMBL" id="JAIULA010000023">
    <property type="protein sequence ID" value="MCP0887678.1"/>
    <property type="molecule type" value="Genomic_DNA"/>
</dbReference>
<dbReference type="GO" id="GO:0004400">
    <property type="term" value="F:histidinol-phosphate transaminase activity"/>
    <property type="evidence" value="ECO:0007669"/>
    <property type="project" value="UniProtKB-UniRule"/>
</dbReference>
<evidence type="ECO:0000313" key="9">
    <source>
        <dbReference type="EMBL" id="MCP0887678.1"/>
    </source>
</evidence>
<keyword evidence="7" id="KW-0028">Amino-acid biosynthesis</keyword>
<dbReference type="PANTHER" id="PTHR43643">
    <property type="entry name" value="HISTIDINOL-PHOSPHATE AMINOTRANSFERASE 2"/>
    <property type="match status" value="1"/>
</dbReference>
<comment type="caution">
    <text evidence="9">The sequence shown here is derived from an EMBL/GenBank/DDBJ whole genome shotgun (WGS) entry which is preliminary data.</text>
</comment>
<keyword evidence="10" id="KW-1185">Reference proteome</keyword>
<dbReference type="SUPFAM" id="SSF53383">
    <property type="entry name" value="PLP-dependent transferases"/>
    <property type="match status" value="1"/>
</dbReference>